<evidence type="ECO:0000256" key="1">
    <source>
        <dbReference type="SAM" id="SignalP"/>
    </source>
</evidence>
<proteinExistence type="predicted"/>
<dbReference type="CDD" id="cd00161">
    <property type="entry name" value="beta-trefoil_Ricin-like"/>
    <property type="match status" value="1"/>
</dbReference>
<dbReference type="VEuPathDB" id="ToxoDB:CSUI_010332"/>
<dbReference type="SUPFAM" id="SSF49785">
    <property type="entry name" value="Galactose-binding domain-like"/>
    <property type="match status" value="1"/>
</dbReference>
<organism evidence="2 3">
    <name type="scientific">Cystoisospora suis</name>
    <dbReference type="NCBI Taxonomy" id="483139"/>
    <lineage>
        <taxon>Eukaryota</taxon>
        <taxon>Sar</taxon>
        <taxon>Alveolata</taxon>
        <taxon>Apicomplexa</taxon>
        <taxon>Conoidasida</taxon>
        <taxon>Coccidia</taxon>
        <taxon>Eucoccidiorida</taxon>
        <taxon>Eimeriorina</taxon>
        <taxon>Sarcocystidae</taxon>
        <taxon>Cystoisospora</taxon>
    </lineage>
</organism>
<name>A0A2C6KHI2_9APIC</name>
<dbReference type="SUPFAM" id="SSF50370">
    <property type="entry name" value="Ricin B-like lectins"/>
    <property type="match status" value="1"/>
</dbReference>
<evidence type="ECO:0000313" key="3">
    <source>
        <dbReference type="Proteomes" id="UP000221165"/>
    </source>
</evidence>
<feature type="signal peptide" evidence="1">
    <location>
        <begin position="1"/>
        <end position="23"/>
    </location>
</feature>
<dbReference type="OrthoDB" id="414826at2759"/>
<dbReference type="GeneID" id="94433648"/>
<gene>
    <name evidence="2" type="ORF">CSUI_010332</name>
</gene>
<dbReference type="AlphaFoldDB" id="A0A2C6KHI2"/>
<protein>
    <submittedName>
        <fullName evidence="2">F5 8 type c domain-containing protein</fullName>
    </submittedName>
</protein>
<reference evidence="2 3" key="1">
    <citation type="journal article" date="2017" name="Int. J. Parasitol.">
        <title>The genome of the protozoan parasite Cystoisospora suis and a reverse vaccinology approach to identify vaccine candidates.</title>
        <authorList>
            <person name="Palmieri N."/>
            <person name="Shrestha A."/>
            <person name="Ruttkowski B."/>
            <person name="Beck T."/>
            <person name="Vogl C."/>
            <person name="Tomley F."/>
            <person name="Blake D.P."/>
            <person name="Joachim A."/>
        </authorList>
    </citation>
    <scope>NUCLEOTIDE SEQUENCE [LARGE SCALE GENOMIC DNA]</scope>
    <source>
        <strain evidence="2 3">Wien I</strain>
    </source>
</reference>
<keyword evidence="1" id="KW-0732">Signal</keyword>
<sequence length="604" mass="64923">MGLRRGFCVLLPLLGVSATVGYAQEAGHKFVDSKASSTYGPEFEAIRATQAGAGYWSSSGHHSNDEEGATCEMGVFARGEANMKTPLLLLYSPTGSGSAMAFNEELLFDHPHTAKKVKIAMRRAIHDFFGINEVVPISAGEPLAMVIAGITSPEGEMCLQVEGGDYNQEGAAVVLDSCTAAFAAADGRKKSGMPFDSQELWRTNANQQFIAARSNPPKCMTLQDGNAAAIRLAVSLYLSANLTDGGNIVLVDCLHALEEADGRSSWTLEANSQLRLQKPGYFCLTQQDVHGNVPGVGDISKAFGATVTSASVADADHSPQRILDGDPSTYWASGAFGDSGAHPVNLDINLGKPPPTTRWSGNSTESRPIRKACKSLRSPHRLGVSRSVVSDKFGCPWRIGAPALHLDSCSELASNMANPSNSTLDAFAGHDATIIRLTLLQPHPKNGKVGEKYVYGIRDVEVLSNRLRSVVGDCREAANSADARDKYFVESTSSFDPEFADKMSSMDDDVVSRATALSKKARELISAIPNSRSCLAEKQEYEERIAKSMAESASIMGQYDHFMELQSSLPPTIPDLSPGSADPELFWGDILRRQVCRRFGELSC</sequence>
<dbReference type="InterPro" id="IPR035992">
    <property type="entry name" value="Ricin_B-like_lectins"/>
</dbReference>
<dbReference type="EMBL" id="MIGC01007150">
    <property type="protein sequence ID" value="PHJ15853.1"/>
    <property type="molecule type" value="Genomic_DNA"/>
</dbReference>
<evidence type="ECO:0000313" key="2">
    <source>
        <dbReference type="EMBL" id="PHJ15853.1"/>
    </source>
</evidence>
<dbReference type="PROSITE" id="PS50231">
    <property type="entry name" value="RICIN_B_LECTIN"/>
    <property type="match status" value="1"/>
</dbReference>
<dbReference type="InterPro" id="IPR008979">
    <property type="entry name" value="Galactose-bd-like_sf"/>
</dbReference>
<accession>A0A2C6KHI2</accession>
<feature type="chain" id="PRO_5013401653" evidence="1">
    <location>
        <begin position="24"/>
        <end position="604"/>
    </location>
</feature>
<dbReference type="Gene3D" id="2.60.120.260">
    <property type="entry name" value="Galactose-binding domain-like"/>
    <property type="match status" value="1"/>
</dbReference>
<comment type="caution">
    <text evidence="2">The sequence shown here is derived from an EMBL/GenBank/DDBJ whole genome shotgun (WGS) entry which is preliminary data.</text>
</comment>
<dbReference type="RefSeq" id="XP_067917585.1">
    <property type="nucleotide sequence ID" value="XM_068070437.1"/>
</dbReference>
<dbReference type="Proteomes" id="UP000221165">
    <property type="component" value="Unassembled WGS sequence"/>
</dbReference>
<keyword evidence="3" id="KW-1185">Reference proteome</keyword>